<comment type="caution">
    <text evidence="5">The sequence shown here is derived from an EMBL/GenBank/DDBJ whole genome shotgun (WGS) entry which is preliminary data.</text>
</comment>
<dbReference type="Gene3D" id="3.40.920.10">
    <property type="entry name" value="Pyruvate-ferredoxin oxidoreductase, PFOR, domain III"/>
    <property type="match status" value="1"/>
</dbReference>
<evidence type="ECO:0000313" key="5">
    <source>
        <dbReference type="EMBL" id="OGL83055.1"/>
    </source>
</evidence>
<evidence type="ECO:0000313" key="6">
    <source>
        <dbReference type="Proteomes" id="UP000176846"/>
    </source>
</evidence>
<dbReference type="Pfam" id="PF17147">
    <property type="entry name" value="PFOR_II"/>
    <property type="match status" value="1"/>
</dbReference>
<dbReference type="FunFam" id="3.40.50.970:FF:000022">
    <property type="entry name" value="2-oxoglutarate ferredoxin oxidoreductase alpha subunit"/>
    <property type="match status" value="1"/>
</dbReference>
<dbReference type="AlphaFoldDB" id="A0A1F7UXR4"/>
<dbReference type="Pfam" id="PF01558">
    <property type="entry name" value="POR"/>
    <property type="match status" value="1"/>
</dbReference>
<dbReference type="GO" id="GO:0006979">
    <property type="term" value="P:response to oxidative stress"/>
    <property type="evidence" value="ECO:0007669"/>
    <property type="project" value="TreeGrafter"/>
</dbReference>
<gene>
    <name evidence="5" type="ORF">A2936_05045</name>
</gene>
<protein>
    <recommendedName>
        <fullName evidence="7">2-oxoacid:ferredoxin oxidoreductase subunit alpha</fullName>
    </recommendedName>
</protein>
<dbReference type="InterPro" id="IPR002880">
    <property type="entry name" value="Pyrv_Fd/Flavodoxin_OxRdtase_N"/>
</dbReference>
<evidence type="ECO:0000259" key="4">
    <source>
        <dbReference type="Pfam" id="PF17147"/>
    </source>
</evidence>
<dbReference type="InterPro" id="IPR009014">
    <property type="entry name" value="Transketo_C/PFOR_II"/>
</dbReference>
<feature type="domain" description="Pyruvate flavodoxin/ferredoxin oxidoreductase pyrimidine binding" evidence="3">
    <location>
        <begin position="220"/>
        <end position="445"/>
    </location>
</feature>
<dbReference type="Pfam" id="PF01855">
    <property type="entry name" value="POR_N"/>
    <property type="match status" value="1"/>
</dbReference>
<dbReference type="CDD" id="cd07034">
    <property type="entry name" value="TPP_PYR_PFOR_IOR-alpha_like"/>
    <property type="match status" value="1"/>
</dbReference>
<dbReference type="GO" id="GO:0016903">
    <property type="term" value="F:oxidoreductase activity, acting on the aldehyde or oxo group of donors"/>
    <property type="evidence" value="ECO:0007669"/>
    <property type="project" value="InterPro"/>
</dbReference>
<dbReference type="InterPro" id="IPR002869">
    <property type="entry name" value="Pyrv_flavodox_OxRed_cen"/>
</dbReference>
<dbReference type="InterPro" id="IPR019752">
    <property type="entry name" value="Pyrv/ketoisovalerate_OxRed_cat"/>
</dbReference>
<dbReference type="InterPro" id="IPR022367">
    <property type="entry name" value="2-oxoacid/accept_OxRdtase_asu"/>
</dbReference>
<dbReference type="Proteomes" id="UP000176846">
    <property type="component" value="Unassembled WGS sequence"/>
</dbReference>
<dbReference type="NCBIfam" id="TIGR03710">
    <property type="entry name" value="OAFO_sf"/>
    <property type="match status" value="1"/>
</dbReference>
<dbReference type="SUPFAM" id="SSF53323">
    <property type="entry name" value="Pyruvate-ferredoxin oxidoreductase, PFOR, domain III"/>
    <property type="match status" value="1"/>
</dbReference>
<evidence type="ECO:0000259" key="3">
    <source>
        <dbReference type="Pfam" id="PF01855"/>
    </source>
</evidence>
<dbReference type="SUPFAM" id="SSF52922">
    <property type="entry name" value="TK C-terminal domain-like"/>
    <property type="match status" value="1"/>
</dbReference>
<dbReference type="Gene3D" id="3.40.50.920">
    <property type="match status" value="1"/>
</dbReference>
<dbReference type="InterPro" id="IPR033412">
    <property type="entry name" value="PFOR_II"/>
</dbReference>
<dbReference type="PANTHER" id="PTHR32154:SF20">
    <property type="entry name" value="2-OXOGLUTARATE OXIDOREDUCTASE SUBUNIT KORA"/>
    <property type="match status" value="1"/>
</dbReference>
<dbReference type="InterPro" id="IPR029061">
    <property type="entry name" value="THDP-binding"/>
</dbReference>
<name>A0A1F7UXR4_9BACT</name>
<dbReference type="Gene3D" id="3.40.50.970">
    <property type="match status" value="1"/>
</dbReference>
<dbReference type="EMBL" id="MGEK01000003">
    <property type="protein sequence ID" value="OGL83055.1"/>
    <property type="molecule type" value="Genomic_DNA"/>
</dbReference>
<reference evidence="5 6" key="1">
    <citation type="journal article" date="2016" name="Nat. Commun.">
        <title>Thousands of microbial genomes shed light on interconnected biogeochemical processes in an aquifer system.</title>
        <authorList>
            <person name="Anantharaman K."/>
            <person name="Brown C.T."/>
            <person name="Hug L.A."/>
            <person name="Sharon I."/>
            <person name="Castelle C.J."/>
            <person name="Probst A.J."/>
            <person name="Thomas B.C."/>
            <person name="Singh A."/>
            <person name="Wilkins M.J."/>
            <person name="Karaoz U."/>
            <person name="Brodie E.L."/>
            <person name="Williams K.H."/>
            <person name="Hubbard S.S."/>
            <person name="Banfield J.F."/>
        </authorList>
    </citation>
    <scope>NUCLEOTIDE SEQUENCE [LARGE SCALE GENOMIC DNA]</scope>
</reference>
<dbReference type="InterPro" id="IPR050722">
    <property type="entry name" value="Pyruvate:ferred/Flavod_OxRd"/>
</dbReference>
<accession>A0A1F7UXR4</accession>
<proteinExistence type="predicted"/>
<dbReference type="SUPFAM" id="SSF52518">
    <property type="entry name" value="Thiamin diphosphate-binding fold (THDP-binding)"/>
    <property type="match status" value="1"/>
</dbReference>
<evidence type="ECO:0000259" key="2">
    <source>
        <dbReference type="Pfam" id="PF01558"/>
    </source>
</evidence>
<sequence length="589" mass="64349">MKTSNGVNKQKIFSLKIGGYAGQGVKAAGLMFAKVATRSGFNIYDYIEYPSLIRGGHNVIQICVSSETVTAPSQKTDLLIAFNQDTVNKHASELLPGAGLMFDEADKLDISKVNKKVEIYRVPFAELTRESGGKKLMGNTVAIGATIALLGGDLEILKNLITDEFKNKGAGVVAADHKAAESGYNYVKENFSKNVKKNLALQKNAPAKMIVTGNEAVALGAIAAGLEFAAIYPMSPITNILHTLAAYQEKFGYIYKQPEDEISAINMAIGASFAGARSMTATSGGGFCLMTEGFGLAGMTETPVVIINGMRGGPATGLPTWSEQGDLRFALHAHQGDFPRIVLAAGDAKEAFDLTMQAFNLADKYQTPVALLIDKNICENDQSFPFFDISSYRIDRGKFITKKQDAYQRYAPTKDGISVRTVPGSGNHFIANSDEHDLIGYSTEEISDRNVQMEKRMLKLKTCAGQDMPAPIIFGPAKADLTIVSWGSNKGSILEAIKNYKNVNFLHLTWLSPFPTEVVKKILSRAKKVIDIEANYSAQLRGLIKEQTGLEIKDTLLKYDGRPFSPEEIREKIDILTKVRNRTKIRNRT</sequence>
<dbReference type="PANTHER" id="PTHR32154">
    <property type="entry name" value="PYRUVATE-FLAVODOXIN OXIDOREDUCTASE-RELATED"/>
    <property type="match status" value="1"/>
</dbReference>
<keyword evidence="1" id="KW-0560">Oxidoreductase</keyword>
<evidence type="ECO:0000256" key="1">
    <source>
        <dbReference type="ARBA" id="ARBA00023002"/>
    </source>
</evidence>
<organism evidence="5 6">
    <name type="scientific">Candidatus Uhrbacteria bacterium RIFCSPLOWO2_01_FULL_47_25</name>
    <dbReference type="NCBI Taxonomy" id="1802402"/>
    <lineage>
        <taxon>Bacteria</taxon>
        <taxon>Candidatus Uhriibacteriota</taxon>
    </lineage>
</organism>
<feature type="domain" description="Pyruvate:ferredoxin oxidoreductase core" evidence="4">
    <location>
        <begin position="479"/>
        <end position="553"/>
    </location>
</feature>
<feature type="domain" description="Pyruvate/ketoisovalerate oxidoreductase catalytic" evidence="2">
    <location>
        <begin position="21"/>
        <end position="185"/>
    </location>
</feature>
<evidence type="ECO:0008006" key="7">
    <source>
        <dbReference type="Google" id="ProtNLM"/>
    </source>
</evidence>